<protein>
    <recommendedName>
        <fullName evidence="3">DUF2550 family protein</fullName>
    </recommendedName>
</protein>
<evidence type="ECO:0000313" key="2">
    <source>
        <dbReference type="Proteomes" id="UP001499954"/>
    </source>
</evidence>
<keyword evidence="2" id="KW-1185">Reference proteome</keyword>
<reference evidence="2" key="1">
    <citation type="journal article" date="2019" name="Int. J. Syst. Evol. Microbiol.">
        <title>The Global Catalogue of Microorganisms (GCM) 10K type strain sequencing project: providing services to taxonomists for standard genome sequencing and annotation.</title>
        <authorList>
            <consortium name="The Broad Institute Genomics Platform"/>
            <consortium name="The Broad Institute Genome Sequencing Center for Infectious Disease"/>
            <person name="Wu L."/>
            <person name="Ma J."/>
        </authorList>
    </citation>
    <scope>NUCLEOTIDE SEQUENCE [LARGE SCALE GENOMIC DNA]</scope>
    <source>
        <strain evidence="2">JCM 13584</strain>
    </source>
</reference>
<gene>
    <name evidence="1" type="ORF">GCM10009717_38940</name>
</gene>
<accession>A0ABP5CV27</accession>
<name>A0ABP5CV27_9MICO</name>
<evidence type="ECO:0008006" key="3">
    <source>
        <dbReference type="Google" id="ProtNLM"/>
    </source>
</evidence>
<organism evidence="1 2">
    <name type="scientific">Agromyces allii</name>
    <dbReference type="NCBI Taxonomy" id="393607"/>
    <lineage>
        <taxon>Bacteria</taxon>
        <taxon>Bacillati</taxon>
        <taxon>Actinomycetota</taxon>
        <taxon>Actinomycetes</taxon>
        <taxon>Micrococcales</taxon>
        <taxon>Microbacteriaceae</taxon>
        <taxon>Agromyces</taxon>
    </lineage>
</organism>
<evidence type="ECO:0000313" key="1">
    <source>
        <dbReference type="EMBL" id="GAA1968216.1"/>
    </source>
</evidence>
<comment type="caution">
    <text evidence="1">The sequence shown here is derived from an EMBL/GenBank/DDBJ whole genome shotgun (WGS) entry which is preliminary data.</text>
</comment>
<sequence>MIGDLFGQLAAALLGGWIADGFIGRSRANAAKRRLFLCGLRVLSGRQAGLSREWLAGEWRIRPGRLSLDGVDVPISAIVAGSRRHATLGEIVGGGDTVIVTVRTDTAELEWSMLRRFDGLAIRALSVPEVAEEPTLQ</sequence>
<dbReference type="RefSeq" id="WP_157415473.1">
    <property type="nucleotide sequence ID" value="NZ_BAAAMK010000014.1"/>
</dbReference>
<proteinExistence type="predicted"/>
<dbReference type="Proteomes" id="UP001499954">
    <property type="component" value="Unassembled WGS sequence"/>
</dbReference>
<dbReference type="EMBL" id="BAAAMK010000014">
    <property type="protein sequence ID" value="GAA1968216.1"/>
    <property type="molecule type" value="Genomic_DNA"/>
</dbReference>